<keyword evidence="3" id="KW-1185">Reference proteome</keyword>
<dbReference type="SUPFAM" id="SSF55729">
    <property type="entry name" value="Acyl-CoA N-acyltransferases (Nat)"/>
    <property type="match status" value="1"/>
</dbReference>
<dbReference type="PANTHER" id="PTHR43415">
    <property type="entry name" value="SPERMIDINE N(1)-ACETYLTRANSFERASE"/>
    <property type="match status" value="1"/>
</dbReference>
<dbReference type="GO" id="GO:0016747">
    <property type="term" value="F:acyltransferase activity, transferring groups other than amino-acyl groups"/>
    <property type="evidence" value="ECO:0007669"/>
    <property type="project" value="InterPro"/>
</dbReference>
<dbReference type="Proteomes" id="UP001299265">
    <property type="component" value="Unassembled WGS sequence"/>
</dbReference>
<sequence length="174" mass="20198">MKLRLIEKKDVEKMLEWMHDPEVNCFFRFDAENMTKEKALNFIQESRNSAEEKKAFHFAVVNDEDEYLGTLSLKDIDWNARVAEFAISLRRSNQGKGLGTAATLEGLKYAFDVLNLERVFLNVLSDNVKAIRLYEKCGFSYEGEARNHVMVKGKIKSLKWYAIQKNEFMEAKNG</sequence>
<protein>
    <submittedName>
        <fullName evidence="2">GNAT family N-acetyltransferase</fullName>
    </submittedName>
</protein>
<dbReference type="AlphaFoldDB" id="A0AAP2RII0"/>
<evidence type="ECO:0000313" key="2">
    <source>
        <dbReference type="EMBL" id="MCD2492230.1"/>
    </source>
</evidence>
<organism evidence="2 3">
    <name type="scientific">Lientehia hominis</name>
    <dbReference type="NCBI Taxonomy" id="2897778"/>
    <lineage>
        <taxon>Bacteria</taxon>
        <taxon>Bacillati</taxon>
        <taxon>Bacillota</taxon>
        <taxon>Clostridia</taxon>
        <taxon>Lachnospirales</taxon>
        <taxon>Lachnospiraceae</taxon>
        <taxon>Lientehia</taxon>
    </lineage>
</organism>
<dbReference type="PANTHER" id="PTHR43415:SF3">
    <property type="entry name" value="GNAT-FAMILY ACETYLTRANSFERASE"/>
    <property type="match status" value="1"/>
</dbReference>
<evidence type="ECO:0000313" key="3">
    <source>
        <dbReference type="Proteomes" id="UP001299265"/>
    </source>
</evidence>
<dbReference type="PROSITE" id="PS51186">
    <property type="entry name" value="GNAT"/>
    <property type="match status" value="1"/>
</dbReference>
<dbReference type="CDD" id="cd04301">
    <property type="entry name" value="NAT_SF"/>
    <property type="match status" value="1"/>
</dbReference>
<proteinExistence type="predicted"/>
<gene>
    <name evidence="2" type="ORF">LQE92_06250</name>
</gene>
<reference evidence="2 3" key="1">
    <citation type="submission" date="2021-11" db="EMBL/GenBank/DDBJ databases">
        <title>Lacrimispora sp. nov. NSJ-141 isolated from human feces.</title>
        <authorList>
            <person name="Abdugheni R."/>
        </authorList>
    </citation>
    <scope>NUCLEOTIDE SEQUENCE [LARGE SCALE GENOMIC DNA]</scope>
    <source>
        <strain evidence="2 3">NSJ-141</strain>
    </source>
</reference>
<dbReference type="Gene3D" id="3.40.630.30">
    <property type="match status" value="1"/>
</dbReference>
<feature type="domain" description="N-acetyltransferase" evidence="1">
    <location>
        <begin position="1"/>
        <end position="161"/>
    </location>
</feature>
<evidence type="ECO:0000259" key="1">
    <source>
        <dbReference type="PROSITE" id="PS51186"/>
    </source>
</evidence>
<accession>A0AAP2RII0</accession>
<dbReference type="EMBL" id="JAJNOR010000003">
    <property type="protein sequence ID" value="MCD2492230.1"/>
    <property type="molecule type" value="Genomic_DNA"/>
</dbReference>
<dbReference type="RefSeq" id="WP_231062135.1">
    <property type="nucleotide sequence ID" value="NZ_JAJNOR010000003.1"/>
</dbReference>
<comment type="caution">
    <text evidence="2">The sequence shown here is derived from an EMBL/GenBank/DDBJ whole genome shotgun (WGS) entry which is preliminary data.</text>
</comment>
<name>A0AAP2RII0_9FIRM</name>
<dbReference type="Pfam" id="PF13302">
    <property type="entry name" value="Acetyltransf_3"/>
    <property type="match status" value="1"/>
</dbReference>
<dbReference type="InterPro" id="IPR000182">
    <property type="entry name" value="GNAT_dom"/>
</dbReference>
<dbReference type="InterPro" id="IPR016181">
    <property type="entry name" value="Acyl_CoA_acyltransferase"/>
</dbReference>